<dbReference type="Gramene" id="CDF39647">
    <property type="protein sequence ID" value="CDF39647"/>
    <property type="gene ID" value="CHC_T00006823001"/>
</dbReference>
<gene>
    <name evidence="1" type="ORF">CHC_T00006823001</name>
</gene>
<evidence type="ECO:0000313" key="2">
    <source>
        <dbReference type="Proteomes" id="UP000012073"/>
    </source>
</evidence>
<dbReference type="KEGG" id="ccp:CHC_T00006823001"/>
<sequence length="62" mass="7126">MYTSQLAFPSHLAESIARLPHIQSMRSLWWSQYPERAKQAQTGGHVMMHAPAVLRIIHFIPT</sequence>
<accession>R7QMB3</accession>
<dbReference type="AlphaFoldDB" id="R7QMB3"/>
<evidence type="ECO:0000313" key="1">
    <source>
        <dbReference type="EMBL" id="CDF39647.1"/>
    </source>
</evidence>
<proteinExistence type="predicted"/>
<organism evidence="1 2">
    <name type="scientific">Chondrus crispus</name>
    <name type="common">Carrageen Irish moss</name>
    <name type="synonym">Polymorpha crispa</name>
    <dbReference type="NCBI Taxonomy" id="2769"/>
    <lineage>
        <taxon>Eukaryota</taxon>
        <taxon>Rhodophyta</taxon>
        <taxon>Florideophyceae</taxon>
        <taxon>Rhodymeniophycidae</taxon>
        <taxon>Gigartinales</taxon>
        <taxon>Gigartinaceae</taxon>
        <taxon>Chondrus</taxon>
    </lineage>
</organism>
<dbReference type="GeneID" id="17317652"/>
<dbReference type="Proteomes" id="UP000012073">
    <property type="component" value="Unassembled WGS sequence"/>
</dbReference>
<keyword evidence="2" id="KW-1185">Reference proteome</keyword>
<protein>
    <submittedName>
        <fullName evidence="1">Uncharacterized protein</fullName>
    </submittedName>
</protein>
<name>R7QMB3_CHOCR</name>
<dbReference type="RefSeq" id="XP_005709941.1">
    <property type="nucleotide sequence ID" value="XM_005709884.1"/>
</dbReference>
<reference evidence="2" key="1">
    <citation type="journal article" date="2013" name="Proc. Natl. Acad. Sci. U.S.A.">
        <title>Genome structure and metabolic features in the red seaweed Chondrus crispus shed light on evolution of the Archaeplastida.</title>
        <authorList>
            <person name="Collen J."/>
            <person name="Porcel B."/>
            <person name="Carre W."/>
            <person name="Ball S.G."/>
            <person name="Chaparro C."/>
            <person name="Tonon T."/>
            <person name="Barbeyron T."/>
            <person name="Michel G."/>
            <person name="Noel B."/>
            <person name="Valentin K."/>
            <person name="Elias M."/>
            <person name="Artiguenave F."/>
            <person name="Arun A."/>
            <person name="Aury J.M."/>
            <person name="Barbosa-Neto J.F."/>
            <person name="Bothwell J.H."/>
            <person name="Bouget F.Y."/>
            <person name="Brillet L."/>
            <person name="Cabello-Hurtado F."/>
            <person name="Capella-Gutierrez S."/>
            <person name="Charrier B."/>
            <person name="Cladiere L."/>
            <person name="Cock J.M."/>
            <person name="Coelho S.M."/>
            <person name="Colleoni C."/>
            <person name="Czjzek M."/>
            <person name="Da Silva C."/>
            <person name="Delage L."/>
            <person name="Denoeud F."/>
            <person name="Deschamps P."/>
            <person name="Dittami S.M."/>
            <person name="Gabaldon T."/>
            <person name="Gachon C.M."/>
            <person name="Groisillier A."/>
            <person name="Herve C."/>
            <person name="Jabbari K."/>
            <person name="Katinka M."/>
            <person name="Kloareg B."/>
            <person name="Kowalczyk N."/>
            <person name="Labadie K."/>
            <person name="Leblanc C."/>
            <person name="Lopez P.J."/>
            <person name="McLachlan D.H."/>
            <person name="Meslet-Cladiere L."/>
            <person name="Moustafa A."/>
            <person name="Nehr Z."/>
            <person name="Nyvall Collen P."/>
            <person name="Panaud O."/>
            <person name="Partensky F."/>
            <person name="Poulain J."/>
            <person name="Rensing S.A."/>
            <person name="Rousvoal S."/>
            <person name="Samson G."/>
            <person name="Symeonidi A."/>
            <person name="Weissenbach J."/>
            <person name="Zambounis A."/>
            <person name="Wincker P."/>
            <person name="Boyen C."/>
        </authorList>
    </citation>
    <scope>NUCLEOTIDE SEQUENCE [LARGE SCALE GENOMIC DNA]</scope>
    <source>
        <strain evidence="2">cv. Stackhouse</strain>
    </source>
</reference>
<dbReference type="EMBL" id="HG002060">
    <property type="protein sequence ID" value="CDF39647.1"/>
    <property type="molecule type" value="Genomic_DNA"/>
</dbReference>